<dbReference type="GO" id="GO:0030694">
    <property type="term" value="C:bacterial-type flagellum basal body, rod"/>
    <property type="evidence" value="ECO:0007669"/>
    <property type="project" value="InterPro"/>
</dbReference>
<comment type="subunit">
    <text evidence="6">The basal body constitutes a major portion of the flagellar organelle and consists of a number of rings mounted on a central rod.</text>
</comment>
<dbReference type="PROSITE" id="PS00588">
    <property type="entry name" value="FLAGELLA_BB_ROD"/>
    <property type="match status" value="1"/>
</dbReference>
<evidence type="ECO:0000256" key="1">
    <source>
        <dbReference type="ARBA" id="ARBA00004117"/>
    </source>
</evidence>
<comment type="caution">
    <text evidence="8">The sequence shown here is derived from an EMBL/GenBank/DDBJ whole genome shotgun (WGS) entry which is preliminary data.</text>
</comment>
<evidence type="ECO:0000256" key="3">
    <source>
        <dbReference type="ARBA" id="ARBA00014376"/>
    </source>
</evidence>
<keyword evidence="8" id="KW-0969">Cilium</keyword>
<dbReference type="Proteomes" id="UP000030993">
    <property type="component" value="Unassembled WGS sequence"/>
</dbReference>
<dbReference type="InterPro" id="IPR019776">
    <property type="entry name" value="Flagellar_basal_body_rod_CS"/>
</dbReference>
<dbReference type="PIRSF" id="PIRSF002889">
    <property type="entry name" value="Rod_FlgB"/>
    <property type="match status" value="1"/>
</dbReference>
<evidence type="ECO:0000256" key="4">
    <source>
        <dbReference type="ARBA" id="ARBA00023143"/>
    </source>
</evidence>
<dbReference type="RefSeq" id="WP_027397499.1">
    <property type="nucleotide sequence ID" value="NZ_JSCE01000125.1"/>
</dbReference>
<dbReference type="EMBL" id="JSCE01000125">
    <property type="protein sequence ID" value="KHM52194.1"/>
    <property type="molecule type" value="Genomic_DNA"/>
</dbReference>
<comment type="function">
    <text evidence="5 6">Structural component of flagellum, the bacterial motility apparatus. Part of the rod structure of flagellar basal body.</text>
</comment>
<keyword evidence="8" id="KW-0282">Flagellum</keyword>
<dbReference type="GO" id="GO:0071978">
    <property type="term" value="P:bacterial-type flagellum-dependent swarming motility"/>
    <property type="evidence" value="ECO:0007669"/>
    <property type="project" value="TreeGrafter"/>
</dbReference>
<protein>
    <recommendedName>
        <fullName evidence="3 6">Flagellar basal body rod protein FlgB</fullName>
    </recommendedName>
</protein>
<comment type="subcellular location">
    <subcellularLocation>
        <location evidence="1 6">Bacterial flagellum basal body</location>
    </subcellularLocation>
</comment>
<comment type="similarity">
    <text evidence="2 6">Belongs to the flagella basal body rod proteins family.</text>
</comment>
<dbReference type="Pfam" id="PF00460">
    <property type="entry name" value="Flg_bb_rod"/>
    <property type="match status" value="1"/>
</dbReference>
<evidence type="ECO:0000313" key="9">
    <source>
        <dbReference type="Proteomes" id="UP000030993"/>
    </source>
</evidence>
<dbReference type="STRING" id="82374.NZ47_06235"/>
<dbReference type="eggNOG" id="COG1815">
    <property type="taxonomic scope" value="Bacteria"/>
</dbReference>
<dbReference type="AlphaFoldDB" id="A0A0B2JX63"/>
<evidence type="ECO:0000256" key="5">
    <source>
        <dbReference type="ARBA" id="ARBA00024934"/>
    </source>
</evidence>
<keyword evidence="8" id="KW-0966">Cell projection</keyword>
<keyword evidence="9" id="KW-1185">Reference proteome</keyword>
<accession>A0A0B2JX63</accession>
<evidence type="ECO:0000256" key="6">
    <source>
        <dbReference type="PIRNR" id="PIRNR002889"/>
    </source>
</evidence>
<evidence type="ECO:0000256" key="2">
    <source>
        <dbReference type="ARBA" id="ARBA00009677"/>
    </source>
</evidence>
<evidence type="ECO:0000313" key="8">
    <source>
        <dbReference type="EMBL" id="KHM52194.1"/>
    </source>
</evidence>
<organism evidence="8 9">
    <name type="scientific">Anaerovibrio lipolyticus</name>
    <dbReference type="NCBI Taxonomy" id="82374"/>
    <lineage>
        <taxon>Bacteria</taxon>
        <taxon>Bacillati</taxon>
        <taxon>Bacillota</taxon>
        <taxon>Negativicutes</taxon>
        <taxon>Selenomonadales</taxon>
        <taxon>Selenomonadaceae</taxon>
        <taxon>Anaerovibrio</taxon>
    </lineage>
</organism>
<gene>
    <name evidence="8" type="ORF">NZ47_06235</name>
</gene>
<reference evidence="8 9" key="1">
    <citation type="journal article" date="2013" name="PLoS ONE">
        <title>Identification and characterization of three novel lipases belonging to families II and V from Anaerovibrio lipolyticus 5ST.</title>
        <authorList>
            <person name="Prive F."/>
            <person name="Kaderbhai N.N."/>
            <person name="Girdwood S."/>
            <person name="Worgan H.J."/>
            <person name="Pinloche E."/>
            <person name="Scollan N.D."/>
            <person name="Huws S.A."/>
            <person name="Newbold C.J."/>
        </authorList>
    </citation>
    <scope>NUCLEOTIDE SEQUENCE [LARGE SCALE GENOMIC DNA]</scope>
    <source>
        <strain evidence="8 9">5S</strain>
    </source>
</reference>
<feature type="domain" description="Flagellar basal body rod protein N-terminal" evidence="7">
    <location>
        <begin position="14"/>
        <end position="41"/>
    </location>
</feature>
<dbReference type="InterPro" id="IPR001444">
    <property type="entry name" value="Flag_bb_rod_N"/>
</dbReference>
<sequence length="137" mass="15665">MLDQIFNTSTMDYLSRGMSAANLRHEVISNNIANVNTPKFKKSDVVFESLLAKEMGLDKKLGLEMVRTHDRHLPIPMRERAEATVVMDESTTMRTDKNNVDIDKEMANMAKNQIYYNAMTKEMGSFIQKLKTTITSK</sequence>
<dbReference type="SUPFAM" id="SSF64518">
    <property type="entry name" value="Phase 1 flagellin"/>
    <property type="match status" value="1"/>
</dbReference>
<keyword evidence="4 6" id="KW-0975">Bacterial flagellum</keyword>
<dbReference type="NCBIfam" id="TIGR01396">
    <property type="entry name" value="FlgB"/>
    <property type="match status" value="1"/>
</dbReference>
<dbReference type="PANTHER" id="PTHR30435:SF12">
    <property type="entry name" value="FLAGELLAR BASAL BODY ROD PROTEIN FLGB"/>
    <property type="match status" value="1"/>
</dbReference>
<evidence type="ECO:0000259" key="7">
    <source>
        <dbReference type="Pfam" id="PF00460"/>
    </source>
</evidence>
<dbReference type="PANTHER" id="PTHR30435">
    <property type="entry name" value="FLAGELLAR PROTEIN"/>
    <property type="match status" value="1"/>
</dbReference>
<proteinExistence type="inferred from homology"/>
<name>A0A0B2JX63_9FIRM</name>
<dbReference type="InterPro" id="IPR006300">
    <property type="entry name" value="FlgB"/>
</dbReference>